<dbReference type="AlphaFoldDB" id="A0A377G9M0"/>
<dbReference type="GeneID" id="93291948"/>
<protein>
    <submittedName>
        <fullName evidence="2">Uncharacterized protein</fullName>
    </submittedName>
</protein>
<sequence>MSNPNEKTDELITSDKLHNKNCFNYLRNVKLPNSLLELNRFPPDIASALTSLHNHELHIVNELPDDLTSYKGGYVYCDNDEGRKLYFIQSNGKAEEVKIKDFSLFIQNLKDINNKNAKQLRLDDGQVESLITSNGGHIPYDLSYPYADLYSKFFGHLEENITKIYDVPRQKMHQDAEDIKEYLKTPEKEWGELSEIEKFNRRTIKRIKGNILPSLAEINNKQGCGLHLMSELPEDLTQYKWSYIYCNDSEGKKLYFIQGNGQPKEVNINDFSIIDDYIRVHKQEDSNQLFLTNTQVKDLINLNGGHSFSDEALKYKVRRLEEEVEALDEFIYSLYANDNHILEDTFANIKEITRRHTPSSPGIKGAISRHVKDKGESINRESYSPADEETTVRKVSAFLSDTYKSQHGTSLSTIRHYGSNQDGPIEYRFGTQGQRHEGNARVSPLFERFLRVEAQRDEVQRKQAKAQGTTEEIDDDPITHIYFNLLGRDREDMEGKKEKALTEQLEGLEYQLHEDGSETGHKNIAVITLPADKGIMSQHAYESTASKHKINDVKNDFLRIAQELPDLHLMRELPKDLTVYKGNYIYLDNGQSKKLFYVQTNAEAKEVNIKDFSQFDRNIASINPFGSTPIRLNNEHVKKFITENGGFSPPFELKDFHISERVRTKIFGDKNGRFSPEVESRILNDLLEKSFEELGYSDKKELSDAERQAVWFHFIKYQLTNYIIDSLTPKSINFSCKDAIDRGGVASAYYNLIKSFTKEEGKVKIPMTREEFDQALHAAPTMVKGRGMNHHLNLIWNAVDAYVNKNYESLKKESGQQWLIEWRDLNCPHERVKGLLERRVGECKRELEEKHRENPEDLLVKQGLDVITEIQNQTSQGVSGKRLLLETAIRTTSMALNRDQLSKEDLAHNCERYKELHNKLSIYPGLHILGGLMKSFAGAIVYALTRGKVDILSSGWATFKAGWESDSRAALQRTMDYMKNQLSPPEDPQKGIQGNPDGQSIKQQTEELENGEDNSSTLPTIP</sequence>
<feature type="region of interest" description="Disordered" evidence="1">
    <location>
        <begin position="355"/>
        <end position="387"/>
    </location>
</feature>
<gene>
    <name evidence="2" type="ORF">NCTC11370_01481</name>
</gene>
<dbReference type="Proteomes" id="UP000254554">
    <property type="component" value="Unassembled WGS sequence"/>
</dbReference>
<organism evidence="2 3">
    <name type="scientific">Fluoribacter dumoffii</name>
    <dbReference type="NCBI Taxonomy" id="463"/>
    <lineage>
        <taxon>Bacteria</taxon>
        <taxon>Pseudomonadati</taxon>
        <taxon>Pseudomonadota</taxon>
        <taxon>Gammaproteobacteria</taxon>
        <taxon>Legionellales</taxon>
        <taxon>Legionellaceae</taxon>
        <taxon>Fluoribacter</taxon>
    </lineage>
</organism>
<name>A0A377G9M0_9GAMM</name>
<dbReference type="STRING" id="1094715.GCA_000236165_00942"/>
<accession>A0A377G9M0</accession>
<proteinExistence type="predicted"/>
<feature type="region of interest" description="Disordered" evidence="1">
    <location>
        <begin position="980"/>
        <end position="1022"/>
    </location>
</feature>
<evidence type="ECO:0000313" key="2">
    <source>
        <dbReference type="EMBL" id="STO21414.1"/>
    </source>
</evidence>
<evidence type="ECO:0000313" key="3">
    <source>
        <dbReference type="Proteomes" id="UP000254554"/>
    </source>
</evidence>
<dbReference type="EMBL" id="UGGT01000001">
    <property type="protein sequence ID" value="STO21414.1"/>
    <property type="molecule type" value="Genomic_DNA"/>
</dbReference>
<keyword evidence="3" id="KW-1185">Reference proteome</keyword>
<evidence type="ECO:0000256" key="1">
    <source>
        <dbReference type="SAM" id="MobiDB-lite"/>
    </source>
</evidence>
<dbReference type="OrthoDB" id="5632105at2"/>
<dbReference type="RefSeq" id="WP_010653690.1">
    <property type="nucleotide sequence ID" value="NZ_JAPHOO010000001.1"/>
</dbReference>
<feature type="compositionally biased region" description="Polar residues" evidence="1">
    <location>
        <begin position="1013"/>
        <end position="1022"/>
    </location>
</feature>
<reference evidence="2 3" key="1">
    <citation type="submission" date="2018-06" db="EMBL/GenBank/DDBJ databases">
        <authorList>
            <consortium name="Pathogen Informatics"/>
            <person name="Doyle S."/>
        </authorList>
    </citation>
    <scope>NUCLEOTIDE SEQUENCE [LARGE SCALE GENOMIC DNA]</scope>
    <source>
        <strain evidence="2 3">NCTC11370</strain>
    </source>
</reference>